<evidence type="ECO:0000313" key="1">
    <source>
        <dbReference type="EMBL" id="RLT72517.1"/>
    </source>
</evidence>
<dbReference type="OrthoDB" id="1050498at2"/>
<accession>A0A3L7ZNK1</accession>
<reference evidence="1 2" key="1">
    <citation type="submission" date="2018-09" db="EMBL/GenBank/DDBJ databases">
        <title>Murine metabolic-syndrome-specific gut microbial biobank.</title>
        <authorList>
            <person name="Liu C."/>
        </authorList>
    </citation>
    <scope>NUCLEOTIDE SEQUENCE [LARGE SCALE GENOMIC DNA]</scope>
    <source>
        <strain evidence="1 2">8-P5</strain>
    </source>
</reference>
<dbReference type="EMBL" id="RAYI01000034">
    <property type="protein sequence ID" value="RLT72517.1"/>
    <property type="molecule type" value="Genomic_DNA"/>
</dbReference>
<proteinExistence type="predicted"/>
<dbReference type="AlphaFoldDB" id="A0A3L7ZNK1"/>
<dbReference type="Proteomes" id="UP000278164">
    <property type="component" value="Unassembled WGS sequence"/>
</dbReference>
<organism evidence="1 2">
    <name type="scientific">Parabacteroides distasonis</name>
    <dbReference type="NCBI Taxonomy" id="823"/>
    <lineage>
        <taxon>Bacteria</taxon>
        <taxon>Pseudomonadati</taxon>
        <taxon>Bacteroidota</taxon>
        <taxon>Bacteroidia</taxon>
        <taxon>Bacteroidales</taxon>
        <taxon>Tannerellaceae</taxon>
        <taxon>Parabacteroides</taxon>
    </lineage>
</organism>
<protein>
    <submittedName>
        <fullName evidence="1">DUF4595 domain-containing protein</fullName>
    </submittedName>
</protein>
<name>A0A3L7ZNK1_PARDI</name>
<comment type="caution">
    <text evidence="1">The sequence shown here is derived from an EMBL/GenBank/DDBJ whole genome shotgun (WGS) entry which is preliminary data.</text>
</comment>
<dbReference type="Gene3D" id="2.40.160.190">
    <property type="match status" value="1"/>
</dbReference>
<gene>
    <name evidence="1" type="ORF">D7V78_15250</name>
</gene>
<sequence length="271" mass="30768">MIFSMKTNRFFTAILSVALCVNFVSCGDDEDNNIIDPENAVKRLISISYKDQSGTGLFNIEYSGEQVSKITDTYKSSGYSKTWVSNYTYTTNGVTEKVDIQNSDGEDFSKVTNYTLNDKGYVEKGEMDDGGIWSYTYSGDYMTSAILMFNGRKDVEDKYNFNDKGLMVSNDSFDKGIEYTDIPNQGGLFLAYTDDALGLDYCNLQYASLLGKAPKYLPKECIEYGTSDDDNVELTFHYELDEDGYVKKVEVKNLDGSETWWTETYTYERVK</sequence>
<evidence type="ECO:0000313" key="2">
    <source>
        <dbReference type="Proteomes" id="UP000278164"/>
    </source>
</evidence>
<dbReference type="CDD" id="cd12871">
    <property type="entry name" value="Bacuni_01323_like"/>
    <property type="match status" value="1"/>
</dbReference>